<dbReference type="OrthoDB" id="4426339at2"/>
<dbReference type="RefSeq" id="WP_110107038.1">
    <property type="nucleotide sequence ID" value="NZ_JACBZZ010000001.1"/>
</dbReference>
<dbReference type="Gene3D" id="3.40.50.720">
    <property type="entry name" value="NAD(P)-binding Rossmann-like Domain"/>
    <property type="match status" value="1"/>
</dbReference>
<evidence type="ECO:0000259" key="1">
    <source>
        <dbReference type="Pfam" id="PF00899"/>
    </source>
</evidence>
<reference evidence="2 3" key="1">
    <citation type="submission" date="2018-05" db="EMBL/GenBank/DDBJ databases">
        <title>Genetic diversity of glacier-inhabiting Cryobacterium bacteria in China and description of Cryobacterium mengkeensis sp. nov. and Arthrobacter glacialis sp. nov.</title>
        <authorList>
            <person name="Liu Q."/>
            <person name="Xin Y.-H."/>
        </authorList>
    </citation>
    <scope>NUCLEOTIDE SEQUENCE [LARGE SCALE GENOMIC DNA]</scope>
    <source>
        <strain evidence="2 3">GP3</strain>
    </source>
</reference>
<keyword evidence="3" id="KW-1185">Reference proteome</keyword>
<dbReference type="EMBL" id="QHLZ01000010">
    <property type="protein sequence ID" value="PXA64534.1"/>
    <property type="molecule type" value="Genomic_DNA"/>
</dbReference>
<dbReference type="InterPro" id="IPR035985">
    <property type="entry name" value="Ubiquitin-activating_enz"/>
</dbReference>
<proteinExistence type="predicted"/>
<evidence type="ECO:0000313" key="3">
    <source>
        <dbReference type="Proteomes" id="UP000246303"/>
    </source>
</evidence>
<name>A0A2V3DQW8_9MICC</name>
<dbReference type="GO" id="GO:0008641">
    <property type="term" value="F:ubiquitin-like modifier activating enzyme activity"/>
    <property type="evidence" value="ECO:0007669"/>
    <property type="project" value="InterPro"/>
</dbReference>
<dbReference type="SUPFAM" id="SSF69572">
    <property type="entry name" value="Activating enzymes of the ubiquitin-like proteins"/>
    <property type="match status" value="1"/>
</dbReference>
<dbReference type="AlphaFoldDB" id="A0A2V3DQW8"/>
<sequence>MILTTAPAGRDSLEVIMTAVNPALRMVSRGTHSVQIGLGPGGLILAGLQGTDLAFIKELRRGIADDQVVQSAVSLGIPAARAQEICALLAPVLCSDTELSIRGYREERLHPDRTALLGLYRDSARARLDARARNVVHLVGLGRTGAALAGVLANAGVGTLMLEDDSAVTAADVCPSAFTVADIGIPRSLALRRHLIALDPGLHIHMVHDGGAGGPSLQYLDLAVVVGHDCASAGTMARFMSTERAHLLVLHREQNGTVGPLVVPGETACTDCVERHRAVADPQWLLTCHELSSGNQRPPGVTANPPNTEGSAVSLALAGTAATQALIFLDGVNQPSSWSSVMTFHPDVGRWTEQAFGPHPECGCQWQNQPVATMSKTASP</sequence>
<feature type="domain" description="THIF-type NAD/FAD binding fold" evidence="1">
    <location>
        <begin position="135"/>
        <end position="363"/>
    </location>
</feature>
<accession>A0A2V3DQW8</accession>
<dbReference type="InterPro" id="IPR000594">
    <property type="entry name" value="ThiF_NAD_FAD-bd"/>
</dbReference>
<dbReference type="Pfam" id="PF00899">
    <property type="entry name" value="ThiF"/>
    <property type="match status" value="1"/>
</dbReference>
<comment type="caution">
    <text evidence="2">The sequence shown here is derived from an EMBL/GenBank/DDBJ whole genome shotgun (WGS) entry which is preliminary data.</text>
</comment>
<evidence type="ECO:0000313" key="2">
    <source>
        <dbReference type="EMBL" id="PXA64534.1"/>
    </source>
</evidence>
<organism evidence="2 3">
    <name type="scientific">Arthrobacter psychrochitiniphilus</name>
    <dbReference type="NCBI Taxonomy" id="291045"/>
    <lineage>
        <taxon>Bacteria</taxon>
        <taxon>Bacillati</taxon>
        <taxon>Actinomycetota</taxon>
        <taxon>Actinomycetes</taxon>
        <taxon>Micrococcales</taxon>
        <taxon>Micrococcaceae</taxon>
        <taxon>Arthrobacter</taxon>
    </lineage>
</organism>
<gene>
    <name evidence="2" type="ORF">CVS29_14405</name>
</gene>
<protein>
    <recommendedName>
        <fullName evidence="1">THIF-type NAD/FAD binding fold domain-containing protein</fullName>
    </recommendedName>
</protein>
<dbReference type="Proteomes" id="UP000246303">
    <property type="component" value="Unassembled WGS sequence"/>
</dbReference>